<keyword evidence="4" id="KW-1185">Reference proteome</keyword>
<feature type="compositionally biased region" description="Basic and acidic residues" evidence="2">
    <location>
        <begin position="278"/>
        <end position="295"/>
    </location>
</feature>
<feature type="region of interest" description="Disordered" evidence="2">
    <location>
        <begin position="255"/>
        <end position="316"/>
    </location>
</feature>
<dbReference type="EMBL" id="BGPR01000121">
    <property type="protein sequence ID" value="GBL96545.1"/>
    <property type="molecule type" value="Genomic_DNA"/>
</dbReference>
<accession>A0A4Y2BYI8</accession>
<protein>
    <submittedName>
        <fullName evidence="3">Uncharacterized protein</fullName>
    </submittedName>
</protein>
<reference evidence="3 4" key="1">
    <citation type="journal article" date="2019" name="Sci. Rep.">
        <title>Orb-weaving spider Araneus ventricosus genome elucidates the spidroin gene catalogue.</title>
        <authorList>
            <person name="Kono N."/>
            <person name="Nakamura H."/>
            <person name="Ohtoshi R."/>
            <person name="Moran D.A.P."/>
            <person name="Shinohara A."/>
            <person name="Yoshida Y."/>
            <person name="Fujiwara M."/>
            <person name="Mori M."/>
            <person name="Tomita M."/>
            <person name="Arakawa K."/>
        </authorList>
    </citation>
    <scope>NUCLEOTIDE SEQUENCE [LARGE SCALE GENOMIC DNA]</scope>
</reference>
<name>A0A4Y2BYI8_ARAVE</name>
<feature type="compositionally biased region" description="Basic and acidic residues" evidence="2">
    <location>
        <begin position="633"/>
        <end position="642"/>
    </location>
</feature>
<dbReference type="AlphaFoldDB" id="A0A4Y2BYI8"/>
<evidence type="ECO:0000256" key="1">
    <source>
        <dbReference type="SAM" id="Coils"/>
    </source>
</evidence>
<proteinExistence type="predicted"/>
<evidence type="ECO:0000313" key="4">
    <source>
        <dbReference type="Proteomes" id="UP000499080"/>
    </source>
</evidence>
<feature type="compositionally biased region" description="Low complexity" evidence="2">
    <location>
        <begin position="304"/>
        <end position="316"/>
    </location>
</feature>
<evidence type="ECO:0000313" key="3">
    <source>
        <dbReference type="EMBL" id="GBL96545.1"/>
    </source>
</evidence>
<dbReference type="OrthoDB" id="1742084at2759"/>
<feature type="region of interest" description="Disordered" evidence="2">
    <location>
        <begin position="626"/>
        <end position="668"/>
    </location>
</feature>
<keyword evidence="1" id="KW-0175">Coiled coil</keyword>
<dbReference type="Proteomes" id="UP000499080">
    <property type="component" value="Unassembled WGS sequence"/>
</dbReference>
<feature type="compositionally biased region" description="Basic and acidic residues" evidence="2">
    <location>
        <begin position="649"/>
        <end position="660"/>
    </location>
</feature>
<sequence length="792" mass="87567">MKKVYPVEFRLAINPLRCEWIGKLTVGLIPKDRYPYSLNRQNCALQYTKLLDEIEDDSVKKALPRTERETPEVMLVKNLTEKRLNELEWLNQQTKAAAETLRLQIENVENGDFDENLDELIKELEDQERREEENYNEYLIRRENLNRAKKLNRSQIARGKSPANISGLKKKASASQDIKQEFAQHLTAEEIYKNVKIEIDEDMPAIQTVVIKTEDDEVSPAVVNAQLNSIVPVPSSFPQSSPLLTSLLSSVAFPSSGSQNSSSINTPVRKPNPVDDSDANKEEMDTMDISRDCSPRHLGPKSPPSTSDSSPLLNSLLKNSPSASVNLFTSPGKEISPNAASPPRPFFNPTSALATAAAQQLVVATSATSNQQIFQQLELPKNHQTNLQFIKAASACSAAPTLSKLLEMPPSTPGKLPPLPIVDSPVSSTSSLSIQTDKDSEQSIPKFCSEAASKIDYLPKESCFPTNTSMLQKSLTCYSLADKKNILTNTEASKETLSSEKILSKKRRDIVDASQESIDILEAVCESINQAFEEKERQKKNLDQNKELETNGLKDLAGQAASISKIQDIEVNKFCIGELSSAIGDNQLSLFEEDINHTFTSSDRKSSEESVDSCSSTAFEFTLNKSGEIPSEGGRKASEKKFYRSRASNRKEDSSEKNKESSSLLESPKESIYAESDISATSFTSIISSVVESTEKKQQDSNSSSPIDSKSPVFKNAGAFERGSIEKMEMIEVEVPVAPRTYSRRVQTVFLLARVSPDDSRTHCCSFIGCCMTFLAASDIICFHYNPIPSGR</sequence>
<comment type="caution">
    <text evidence="3">The sequence shown here is derived from an EMBL/GenBank/DDBJ whole genome shotgun (WGS) entry which is preliminary data.</text>
</comment>
<feature type="region of interest" description="Disordered" evidence="2">
    <location>
        <begin position="328"/>
        <end position="347"/>
    </location>
</feature>
<evidence type="ECO:0000256" key="2">
    <source>
        <dbReference type="SAM" id="MobiDB-lite"/>
    </source>
</evidence>
<gene>
    <name evidence="3" type="ORF">AVEN_229975_1</name>
</gene>
<feature type="coiled-coil region" evidence="1">
    <location>
        <begin position="518"/>
        <end position="548"/>
    </location>
</feature>
<organism evidence="3 4">
    <name type="scientific">Araneus ventricosus</name>
    <name type="common">Orbweaver spider</name>
    <name type="synonym">Epeira ventricosa</name>
    <dbReference type="NCBI Taxonomy" id="182803"/>
    <lineage>
        <taxon>Eukaryota</taxon>
        <taxon>Metazoa</taxon>
        <taxon>Ecdysozoa</taxon>
        <taxon>Arthropoda</taxon>
        <taxon>Chelicerata</taxon>
        <taxon>Arachnida</taxon>
        <taxon>Araneae</taxon>
        <taxon>Araneomorphae</taxon>
        <taxon>Entelegynae</taxon>
        <taxon>Araneoidea</taxon>
        <taxon>Araneidae</taxon>
        <taxon>Araneus</taxon>
    </lineage>
</organism>
<feature type="coiled-coil region" evidence="1">
    <location>
        <begin position="84"/>
        <end position="148"/>
    </location>
</feature>